<feature type="compositionally biased region" description="Basic and acidic residues" evidence="7">
    <location>
        <begin position="310"/>
        <end position="324"/>
    </location>
</feature>
<dbReference type="EMBL" id="AJVK01002455">
    <property type="status" value="NOT_ANNOTATED_CDS"/>
    <property type="molecule type" value="Genomic_DNA"/>
</dbReference>
<name>A0A1B0D188_PHLPP</name>
<evidence type="ECO:0000313" key="8">
    <source>
        <dbReference type="EnsemblMetazoa" id="PPAI001111-PA"/>
    </source>
</evidence>
<dbReference type="GO" id="GO:0005634">
    <property type="term" value="C:nucleus"/>
    <property type="evidence" value="ECO:0007669"/>
    <property type="project" value="InterPro"/>
</dbReference>
<dbReference type="VEuPathDB" id="VectorBase:PPAPM1_007884"/>
<dbReference type="FunFam" id="3.30.160.60:FF:000557">
    <property type="entry name" value="zinc finger and SCAN domain-containing protein 29"/>
    <property type="match status" value="1"/>
</dbReference>
<dbReference type="FunFam" id="3.30.160.60:FF:002343">
    <property type="entry name" value="Zinc finger protein 33A"/>
    <property type="match status" value="1"/>
</dbReference>
<dbReference type="SUPFAM" id="SSF57716">
    <property type="entry name" value="Glucocorticoid receptor-like (DNA-binding domain)"/>
    <property type="match status" value="1"/>
</dbReference>
<evidence type="ECO:0000256" key="4">
    <source>
        <dbReference type="ARBA" id="ARBA00022833"/>
    </source>
</evidence>
<dbReference type="GO" id="GO:0008270">
    <property type="term" value="F:zinc ion binding"/>
    <property type="evidence" value="ECO:0007669"/>
    <property type="project" value="UniProtKB-KW"/>
</dbReference>
<evidence type="ECO:0000313" key="9">
    <source>
        <dbReference type="Proteomes" id="UP000092462"/>
    </source>
</evidence>
<dbReference type="InterPro" id="IPR013087">
    <property type="entry name" value="Znf_C2H2_type"/>
</dbReference>
<accession>A0A1B0D188</accession>
<dbReference type="Proteomes" id="UP000092462">
    <property type="component" value="Unassembled WGS sequence"/>
</dbReference>
<dbReference type="InterPro" id="IPR050717">
    <property type="entry name" value="C2H2-ZF_Transcription_Reg"/>
</dbReference>
<dbReference type="GO" id="GO:0000977">
    <property type="term" value="F:RNA polymerase II transcription regulatory region sequence-specific DNA binding"/>
    <property type="evidence" value="ECO:0007669"/>
    <property type="project" value="TreeGrafter"/>
</dbReference>
<dbReference type="VEuPathDB" id="VectorBase:PPAI001111"/>
<dbReference type="PROSITE" id="PS00028">
    <property type="entry name" value="ZINC_FINGER_C2H2_1"/>
    <property type="match status" value="7"/>
</dbReference>
<organism evidence="8 9">
    <name type="scientific">Phlebotomus papatasi</name>
    <name type="common">Sandfly</name>
    <dbReference type="NCBI Taxonomy" id="29031"/>
    <lineage>
        <taxon>Eukaryota</taxon>
        <taxon>Metazoa</taxon>
        <taxon>Ecdysozoa</taxon>
        <taxon>Arthropoda</taxon>
        <taxon>Hexapoda</taxon>
        <taxon>Insecta</taxon>
        <taxon>Pterygota</taxon>
        <taxon>Neoptera</taxon>
        <taxon>Endopterygota</taxon>
        <taxon>Diptera</taxon>
        <taxon>Nematocera</taxon>
        <taxon>Psychodoidea</taxon>
        <taxon>Psychodidae</taxon>
        <taxon>Phlebotomus</taxon>
        <taxon>Phlebotomus</taxon>
    </lineage>
</organism>
<dbReference type="EnsemblMetazoa" id="PPAI001111-RA">
    <property type="protein sequence ID" value="PPAI001111-PA"/>
    <property type="gene ID" value="PPAI001111"/>
</dbReference>
<feature type="region of interest" description="Disordered" evidence="7">
    <location>
        <begin position="56"/>
        <end position="85"/>
    </location>
</feature>
<comment type="caution">
    <text evidence="6">Lacks conserved residue(s) required for the propagation of feature annotation.</text>
</comment>
<evidence type="ECO:0000256" key="7">
    <source>
        <dbReference type="SAM" id="MobiDB-lite"/>
    </source>
</evidence>
<dbReference type="PROSITE" id="PS50157">
    <property type="entry name" value="ZINC_FINGER_C2H2_2"/>
    <property type="match status" value="7"/>
</dbReference>
<dbReference type="FunFam" id="3.30.160.60:FF:000264">
    <property type="entry name" value="Zinc finger protein 236"/>
    <property type="match status" value="1"/>
</dbReference>
<evidence type="ECO:0000256" key="2">
    <source>
        <dbReference type="ARBA" id="ARBA00022737"/>
    </source>
</evidence>
<protein>
    <submittedName>
        <fullName evidence="8">Uncharacterized protein</fullName>
    </submittedName>
</protein>
<dbReference type="InterPro" id="IPR012934">
    <property type="entry name" value="Znf_AD"/>
</dbReference>
<evidence type="ECO:0000256" key="3">
    <source>
        <dbReference type="ARBA" id="ARBA00022771"/>
    </source>
</evidence>
<evidence type="ECO:0000256" key="6">
    <source>
        <dbReference type="PROSITE-ProRule" id="PRU01263"/>
    </source>
</evidence>
<dbReference type="SMART" id="SM00355">
    <property type="entry name" value="ZnF_C2H2"/>
    <property type="match status" value="7"/>
</dbReference>
<keyword evidence="3 5" id="KW-0863">Zinc-finger</keyword>
<dbReference type="AlphaFoldDB" id="A0A1B0D188"/>
<evidence type="ECO:0000256" key="1">
    <source>
        <dbReference type="ARBA" id="ARBA00022723"/>
    </source>
</evidence>
<dbReference type="Pfam" id="PF00096">
    <property type="entry name" value="zf-C2H2"/>
    <property type="match status" value="6"/>
</dbReference>
<proteinExistence type="predicted"/>
<sequence length="408" mass="46159">MFQSIANIQVSKDDGLPGVICYSCLYRLENSYKFKIVCESSDYYLRECLSQKDRESLEGRDSSGKDAKRESEIVEKETKVTPTKRDGYSIASLMPEFEEEKSGQKPGRRKRKGQGIKLPQTCYKCGKTFQYHGYLTAHLRTHTGVKPFECGICKKKFAQTGNLQLHMRTHTQEKRFQCEICSRFFTTSSNLYAHQRTHSVDRDFACLACPKAFKSSGELASHAITHSSVKTRVCKICSKAFAKTSYLNLHINTVHVGIKRHRCTECGKEFSSSSNLTCHFRIHTGEKPFICKICGDKFNQSSALIRHTRQHTDGKKVGPREGVDRMGSADGSRKPGSYPETEEIPQNPIPVPAVTYSSYYLKLHESQETPSGIILCDPPPETAYEFPKAPTLEYIKSYPTFSFNSLTQ</sequence>
<dbReference type="PANTHER" id="PTHR14196:SF12">
    <property type="entry name" value="ZINC FINGER PROTEIN 208-LIKE"/>
    <property type="match status" value="1"/>
</dbReference>
<evidence type="ECO:0000256" key="5">
    <source>
        <dbReference type="PROSITE-ProRule" id="PRU00042"/>
    </source>
</evidence>
<dbReference type="Gene3D" id="3.30.160.60">
    <property type="entry name" value="Classic Zinc Finger"/>
    <property type="match status" value="6"/>
</dbReference>
<keyword evidence="9" id="KW-1185">Reference proteome</keyword>
<dbReference type="PANTHER" id="PTHR14196">
    <property type="entry name" value="ODD-SKIPPED - RELATED"/>
    <property type="match status" value="1"/>
</dbReference>
<dbReference type="GO" id="GO:0000981">
    <property type="term" value="F:DNA-binding transcription factor activity, RNA polymerase II-specific"/>
    <property type="evidence" value="ECO:0007669"/>
    <property type="project" value="TreeGrafter"/>
</dbReference>
<reference evidence="8" key="1">
    <citation type="submission" date="2022-08" db="UniProtKB">
        <authorList>
            <consortium name="EnsemblMetazoa"/>
        </authorList>
    </citation>
    <scope>IDENTIFICATION</scope>
    <source>
        <strain evidence="8">Israel</strain>
    </source>
</reference>
<feature type="region of interest" description="Disordered" evidence="7">
    <location>
        <begin position="305"/>
        <end position="350"/>
    </location>
</feature>
<dbReference type="GO" id="GO:0030674">
    <property type="term" value="F:protein-macromolecule adaptor activity"/>
    <property type="evidence" value="ECO:0007669"/>
    <property type="project" value="UniProtKB-ARBA"/>
</dbReference>
<dbReference type="InterPro" id="IPR036236">
    <property type="entry name" value="Znf_C2H2_sf"/>
</dbReference>
<dbReference type="Pfam" id="PF07776">
    <property type="entry name" value="zf-AD"/>
    <property type="match status" value="1"/>
</dbReference>
<dbReference type="SUPFAM" id="SSF57667">
    <property type="entry name" value="beta-beta-alpha zinc fingers"/>
    <property type="match status" value="4"/>
</dbReference>
<dbReference type="FunFam" id="3.30.160.60:FF:000688">
    <property type="entry name" value="zinc finger protein 197 isoform X1"/>
    <property type="match status" value="1"/>
</dbReference>
<keyword evidence="4" id="KW-0862">Zinc</keyword>
<dbReference type="PROSITE" id="PS51915">
    <property type="entry name" value="ZAD"/>
    <property type="match status" value="1"/>
</dbReference>
<keyword evidence="2" id="KW-0677">Repeat</keyword>
<keyword evidence="1" id="KW-0479">Metal-binding</keyword>